<dbReference type="GO" id="GO:0015807">
    <property type="term" value="P:L-amino acid transport"/>
    <property type="evidence" value="ECO:0007669"/>
    <property type="project" value="TreeGrafter"/>
</dbReference>
<dbReference type="Pfam" id="PF00005">
    <property type="entry name" value="ABC_tran"/>
    <property type="match status" value="1"/>
</dbReference>
<dbReference type="PANTHER" id="PTHR43820:SF4">
    <property type="entry name" value="HIGH-AFFINITY BRANCHED-CHAIN AMINO ACID TRANSPORT ATP-BINDING PROTEIN LIVF"/>
    <property type="match status" value="1"/>
</dbReference>
<dbReference type="GO" id="GO:0005524">
    <property type="term" value="F:ATP binding"/>
    <property type="evidence" value="ECO:0007669"/>
    <property type="project" value="UniProtKB-KW"/>
</dbReference>
<reference evidence="8 9" key="1">
    <citation type="submission" date="2019-08" db="EMBL/GenBank/DDBJ databases">
        <title>Actinomadura sp. nov. CYP1-5 isolated from mountain soil.</title>
        <authorList>
            <person name="Songsumanus A."/>
            <person name="Kuncharoen N."/>
            <person name="Kudo T."/>
            <person name="Yuki M."/>
            <person name="Igarashi Y."/>
            <person name="Tanasupawat S."/>
        </authorList>
    </citation>
    <scope>NUCLEOTIDE SEQUENCE [LARGE SCALE GENOMIC DNA]</scope>
    <source>
        <strain evidence="8 9">JCM 14158</strain>
    </source>
</reference>
<accession>A0A5D0ND44</accession>
<evidence type="ECO:0000256" key="6">
    <source>
        <dbReference type="SAM" id="MobiDB-lite"/>
    </source>
</evidence>
<name>A0A5D0ND44_9ACTN</name>
<feature type="region of interest" description="Disordered" evidence="6">
    <location>
        <begin position="1"/>
        <end position="25"/>
    </location>
</feature>
<dbReference type="STRING" id="1220554.GCA_001552135_01906"/>
<gene>
    <name evidence="8" type="ORF">FXF69_31420</name>
</gene>
<keyword evidence="2" id="KW-0813">Transport</keyword>
<evidence type="ECO:0000256" key="1">
    <source>
        <dbReference type="ARBA" id="ARBA00005417"/>
    </source>
</evidence>
<dbReference type="PROSITE" id="PS00211">
    <property type="entry name" value="ABC_TRANSPORTER_1"/>
    <property type="match status" value="1"/>
</dbReference>
<evidence type="ECO:0000313" key="8">
    <source>
        <dbReference type="EMBL" id="TYB42328.1"/>
    </source>
</evidence>
<evidence type="ECO:0000256" key="2">
    <source>
        <dbReference type="ARBA" id="ARBA00022448"/>
    </source>
</evidence>
<keyword evidence="9" id="KW-1185">Reference proteome</keyword>
<feature type="region of interest" description="Disordered" evidence="6">
    <location>
        <begin position="264"/>
        <end position="283"/>
    </location>
</feature>
<feature type="compositionally biased region" description="Polar residues" evidence="6">
    <location>
        <begin position="1"/>
        <end position="14"/>
    </location>
</feature>
<dbReference type="InterPro" id="IPR003593">
    <property type="entry name" value="AAA+_ATPase"/>
</dbReference>
<evidence type="ECO:0000259" key="7">
    <source>
        <dbReference type="PROSITE" id="PS50893"/>
    </source>
</evidence>
<dbReference type="InterPro" id="IPR003439">
    <property type="entry name" value="ABC_transporter-like_ATP-bd"/>
</dbReference>
<dbReference type="CDD" id="cd03224">
    <property type="entry name" value="ABC_TM1139_LivF_branched"/>
    <property type="match status" value="1"/>
</dbReference>
<dbReference type="InterPro" id="IPR052156">
    <property type="entry name" value="BCAA_Transport_ATP-bd_LivF"/>
</dbReference>
<dbReference type="Gene3D" id="3.40.50.300">
    <property type="entry name" value="P-loop containing nucleotide triphosphate hydrolases"/>
    <property type="match status" value="1"/>
</dbReference>
<feature type="domain" description="ABC transporter" evidence="7">
    <location>
        <begin position="30"/>
        <end position="259"/>
    </location>
</feature>
<evidence type="ECO:0000256" key="3">
    <source>
        <dbReference type="ARBA" id="ARBA00022741"/>
    </source>
</evidence>
<dbReference type="EMBL" id="VSFG01000008">
    <property type="protein sequence ID" value="TYB42328.1"/>
    <property type="molecule type" value="Genomic_DNA"/>
</dbReference>
<dbReference type="Proteomes" id="UP000323380">
    <property type="component" value="Unassembled WGS sequence"/>
</dbReference>
<dbReference type="AlphaFoldDB" id="A0A5D0ND44"/>
<evidence type="ECO:0000313" key="9">
    <source>
        <dbReference type="Proteomes" id="UP000323380"/>
    </source>
</evidence>
<comment type="similarity">
    <text evidence="1">Belongs to the ABC transporter superfamily.</text>
</comment>
<dbReference type="InterPro" id="IPR017871">
    <property type="entry name" value="ABC_transporter-like_CS"/>
</dbReference>
<protein>
    <submittedName>
        <fullName evidence="8">ABC transporter ATP-binding protein</fullName>
    </submittedName>
</protein>
<keyword evidence="3" id="KW-0547">Nucleotide-binding</keyword>
<comment type="caution">
    <text evidence="8">The sequence shown here is derived from an EMBL/GenBank/DDBJ whole genome shotgun (WGS) entry which is preliminary data.</text>
</comment>
<evidence type="ECO:0000256" key="5">
    <source>
        <dbReference type="ARBA" id="ARBA00022970"/>
    </source>
</evidence>
<evidence type="ECO:0000256" key="4">
    <source>
        <dbReference type="ARBA" id="ARBA00022840"/>
    </source>
</evidence>
<proteinExistence type="inferred from homology"/>
<dbReference type="InterPro" id="IPR027417">
    <property type="entry name" value="P-loop_NTPase"/>
</dbReference>
<dbReference type="GO" id="GO:0016887">
    <property type="term" value="F:ATP hydrolysis activity"/>
    <property type="evidence" value="ECO:0007669"/>
    <property type="project" value="InterPro"/>
</dbReference>
<dbReference type="SUPFAM" id="SSF52540">
    <property type="entry name" value="P-loop containing nucleoside triphosphate hydrolases"/>
    <property type="match status" value="1"/>
</dbReference>
<organism evidence="8 9">
    <name type="scientific">Actinomadura chibensis</name>
    <dbReference type="NCBI Taxonomy" id="392828"/>
    <lineage>
        <taxon>Bacteria</taxon>
        <taxon>Bacillati</taxon>
        <taxon>Actinomycetota</taxon>
        <taxon>Actinomycetes</taxon>
        <taxon>Streptosporangiales</taxon>
        <taxon>Thermomonosporaceae</taxon>
        <taxon>Actinomadura</taxon>
    </lineage>
</organism>
<dbReference type="SMART" id="SM00382">
    <property type="entry name" value="AAA"/>
    <property type="match status" value="1"/>
</dbReference>
<dbReference type="PROSITE" id="PS50893">
    <property type="entry name" value="ABC_TRANSPORTER_2"/>
    <property type="match status" value="1"/>
</dbReference>
<keyword evidence="4 8" id="KW-0067">ATP-binding</keyword>
<keyword evidence="5" id="KW-0029">Amino-acid transport</keyword>
<dbReference type="PANTHER" id="PTHR43820">
    <property type="entry name" value="HIGH-AFFINITY BRANCHED-CHAIN AMINO ACID TRANSPORT ATP-BINDING PROTEIN LIVF"/>
    <property type="match status" value="1"/>
</dbReference>
<sequence length="283" mass="29913">MTGTKRGPSGSQRGSGERPPEGQGEVSALLDVRGLVVSYGPVDAVRGIDLEVGKGETVALLGANGAGKSSTLRALSGLVKARGEIRFGGADLRRVSPDAIARAGLVHVPEGRMPFRSLTTEENLLVGTVARGRRTAEFTLSDVYDLFPPLTKLRRRGSWTLSGGEQQMMAIGRGLLAAPRLLLLDEPSLGLAPAVVDTVYAALREVRERISVLVVEQNAGLALGLCERAYVLAAGEIAMSGPAAELADRESLLASYLARESDADHAADREVHHDAHHDERQAG</sequence>
<dbReference type="GO" id="GO:0015658">
    <property type="term" value="F:branched-chain amino acid transmembrane transporter activity"/>
    <property type="evidence" value="ECO:0007669"/>
    <property type="project" value="TreeGrafter"/>
</dbReference>